<feature type="region of interest" description="Disordered" evidence="1">
    <location>
        <begin position="68"/>
        <end position="106"/>
    </location>
</feature>
<dbReference type="EMBL" id="QRPB01000009">
    <property type="protein sequence ID" value="RHL78830.1"/>
    <property type="molecule type" value="Genomic_DNA"/>
</dbReference>
<evidence type="ECO:0000313" key="6">
    <source>
        <dbReference type="EMBL" id="RHL78830.1"/>
    </source>
</evidence>
<dbReference type="RefSeq" id="WP_118003460.1">
    <property type="nucleotide sequence ID" value="NZ_QRPB01000009.1"/>
</dbReference>
<accession>A0A396FSM8</accession>
<dbReference type="EMBL" id="QRXG01000021">
    <property type="protein sequence ID" value="RGT79961.1"/>
    <property type="molecule type" value="Genomic_DNA"/>
</dbReference>
<evidence type="ECO:0000313" key="4">
    <source>
        <dbReference type="EMBL" id="RGR53722.1"/>
    </source>
</evidence>
<dbReference type="Proteomes" id="UP000266698">
    <property type="component" value="Unassembled WGS sequence"/>
</dbReference>
<feature type="compositionally biased region" description="Polar residues" evidence="1">
    <location>
        <begin position="86"/>
        <end position="96"/>
    </location>
</feature>
<dbReference type="InterPro" id="IPR008763">
    <property type="entry name" value="Peptidase_S55"/>
</dbReference>
<gene>
    <name evidence="6" type="ORF">DW001_09070</name>
    <name evidence="5" type="ORF">DWX06_11345</name>
    <name evidence="4" type="ORF">DWY38_10770</name>
</gene>
<feature type="domain" description="Peptidase S55" evidence="3">
    <location>
        <begin position="230"/>
        <end position="455"/>
    </location>
</feature>
<evidence type="ECO:0000256" key="1">
    <source>
        <dbReference type="SAM" id="MobiDB-lite"/>
    </source>
</evidence>
<comment type="caution">
    <text evidence="6">The sequence shown here is derived from an EMBL/GenBank/DDBJ whole genome shotgun (WGS) entry which is preliminary data.</text>
</comment>
<dbReference type="Proteomes" id="UP000266066">
    <property type="component" value="Unassembled WGS sequence"/>
</dbReference>
<evidence type="ECO:0000313" key="7">
    <source>
        <dbReference type="Proteomes" id="UP000266066"/>
    </source>
</evidence>
<dbReference type="Gene3D" id="2.30.42.10">
    <property type="match status" value="1"/>
</dbReference>
<evidence type="ECO:0000313" key="5">
    <source>
        <dbReference type="EMBL" id="RGT79961.1"/>
    </source>
</evidence>
<dbReference type="PROSITE" id="PS51494">
    <property type="entry name" value="SPOIVB"/>
    <property type="match status" value="1"/>
</dbReference>
<protein>
    <submittedName>
        <fullName evidence="6">Stage IV sporulation protein B</fullName>
    </submittedName>
</protein>
<evidence type="ECO:0000259" key="3">
    <source>
        <dbReference type="PROSITE" id="PS51494"/>
    </source>
</evidence>
<keyword evidence="2" id="KW-0732">Signal</keyword>
<dbReference type="Pfam" id="PF05580">
    <property type="entry name" value="Peptidase_S55"/>
    <property type="match status" value="1"/>
</dbReference>
<organism evidence="6 8">
    <name type="scientific">Agathobacter rectalis</name>
    <dbReference type="NCBI Taxonomy" id="39491"/>
    <lineage>
        <taxon>Bacteria</taxon>
        <taxon>Bacillati</taxon>
        <taxon>Bacillota</taxon>
        <taxon>Clostridia</taxon>
        <taxon>Lachnospirales</taxon>
        <taxon>Lachnospiraceae</taxon>
        <taxon>Agathobacter</taxon>
    </lineage>
</organism>
<dbReference type="EMBL" id="QRUJ01000011">
    <property type="protein sequence ID" value="RGR53722.1"/>
    <property type="molecule type" value="Genomic_DNA"/>
</dbReference>
<dbReference type="AlphaFoldDB" id="A0A396FSM8"/>
<reference evidence="7 8" key="1">
    <citation type="submission" date="2018-08" db="EMBL/GenBank/DDBJ databases">
        <title>A genome reference for cultivated species of the human gut microbiota.</title>
        <authorList>
            <person name="Zou Y."/>
            <person name="Xue W."/>
            <person name="Luo G."/>
        </authorList>
    </citation>
    <scope>NUCLEOTIDE SEQUENCE [LARGE SCALE GENOMIC DNA]</scope>
    <source>
        <strain evidence="5 9">AF18-16LB</strain>
        <strain evidence="4 7">AF25-15</strain>
        <strain evidence="6 8">AF36-2BH</strain>
    </source>
</reference>
<proteinExistence type="predicted"/>
<feature type="chain" id="PRO_5033363868" evidence="2">
    <location>
        <begin position="25"/>
        <end position="455"/>
    </location>
</feature>
<dbReference type="Proteomes" id="UP000284296">
    <property type="component" value="Unassembled WGS sequence"/>
</dbReference>
<evidence type="ECO:0000313" key="8">
    <source>
        <dbReference type="Proteomes" id="UP000266698"/>
    </source>
</evidence>
<evidence type="ECO:0000256" key="2">
    <source>
        <dbReference type="SAM" id="SignalP"/>
    </source>
</evidence>
<dbReference type="InterPro" id="IPR036034">
    <property type="entry name" value="PDZ_sf"/>
</dbReference>
<sequence length="455" mass="49118">MRKFFGKFVSVTLAAVVIAMFALSSDDKWCSRVDKAFDESALGSFLNESKAGYGRYATGLPGQAASVLADSGKNGENGENSGTEQDIGQTADTTPTHRAADRDYEETDKISDGIRVEGVYACGRLTGIYEQTEGVLVVNTTEVTDEDGKKVNPADKRVQCGDYILSVNGRTVADKEELSEAVNDIMKEYDESGTVESQKEIINENKSDSDEIKSEINKRMVKIKFLRGGKEMSADITPVRMDDGRYYMGIWVKDDLAGIGTITYYTKDGRFGALGHGIGDGTQSGNLLYANSGDLYSMKLTKIKKGKSGAPGEIGGVVYFGKKSHIGTLDCNSNLGIYGQLDSDELSEYAAEDTYYPVAGKDEIHTGSAQMISEISGKLEKYNLEITNIDKKATDTNKGMELKVTDDRLIELSGGIVQGTSGSPIIQDGKIIGAVTHVFVDDPTGGYGICIDEML</sequence>
<feature type="signal peptide" evidence="2">
    <location>
        <begin position="1"/>
        <end position="24"/>
    </location>
</feature>
<name>A0A396FSM8_9FIRM</name>
<evidence type="ECO:0000313" key="9">
    <source>
        <dbReference type="Proteomes" id="UP000284296"/>
    </source>
</evidence>